<dbReference type="SUPFAM" id="SSF54427">
    <property type="entry name" value="NTF2-like"/>
    <property type="match status" value="1"/>
</dbReference>
<dbReference type="Proteomes" id="UP000249720">
    <property type="component" value="Unassembled WGS sequence"/>
</dbReference>
<feature type="chain" id="PRO_5016174726" evidence="1">
    <location>
        <begin position="21"/>
        <end position="143"/>
    </location>
</feature>
<evidence type="ECO:0000313" key="3">
    <source>
        <dbReference type="EMBL" id="PZX60833.1"/>
    </source>
</evidence>
<dbReference type="OrthoDB" id="120856at2"/>
<dbReference type="EMBL" id="QKZV01000008">
    <property type="protein sequence ID" value="PZX60833.1"/>
    <property type="molecule type" value="Genomic_DNA"/>
</dbReference>
<name>A0A2W7RIZ6_9BACT</name>
<keyword evidence="1" id="KW-0732">Signal</keyword>
<evidence type="ECO:0000313" key="4">
    <source>
        <dbReference type="Proteomes" id="UP000249720"/>
    </source>
</evidence>
<protein>
    <submittedName>
        <fullName evidence="3">Uncharacterized protein DUF4440</fullName>
    </submittedName>
</protein>
<keyword evidence="4" id="KW-1185">Reference proteome</keyword>
<dbReference type="Gene3D" id="3.10.450.50">
    <property type="match status" value="1"/>
</dbReference>
<organism evidence="3 4">
    <name type="scientific">Hydrotalea sandarakina</name>
    <dbReference type="NCBI Taxonomy" id="1004304"/>
    <lineage>
        <taxon>Bacteria</taxon>
        <taxon>Pseudomonadati</taxon>
        <taxon>Bacteroidota</taxon>
        <taxon>Chitinophagia</taxon>
        <taxon>Chitinophagales</taxon>
        <taxon>Chitinophagaceae</taxon>
        <taxon>Hydrotalea</taxon>
    </lineage>
</organism>
<proteinExistence type="predicted"/>
<dbReference type="AlphaFoldDB" id="A0A2W7RIZ6"/>
<reference evidence="3 4" key="1">
    <citation type="submission" date="2018-06" db="EMBL/GenBank/DDBJ databases">
        <title>Genomic Encyclopedia of Archaeal and Bacterial Type Strains, Phase II (KMG-II): from individual species to whole genera.</title>
        <authorList>
            <person name="Goeker M."/>
        </authorList>
    </citation>
    <scope>NUCLEOTIDE SEQUENCE [LARGE SCALE GENOMIC DNA]</scope>
    <source>
        <strain evidence="3 4">DSM 23241</strain>
    </source>
</reference>
<feature type="domain" description="DUF4440" evidence="2">
    <location>
        <begin position="29"/>
        <end position="137"/>
    </location>
</feature>
<feature type="signal peptide" evidence="1">
    <location>
        <begin position="1"/>
        <end position="20"/>
    </location>
</feature>
<dbReference type="InterPro" id="IPR027843">
    <property type="entry name" value="DUF4440"/>
</dbReference>
<dbReference type="RefSeq" id="WP_111296642.1">
    <property type="nucleotide sequence ID" value="NZ_QKZV01000008.1"/>
</dbReference>
<evidence type="ECO:0000259" key="2">
    <source>
        <dbReference type="Pfam" id="PF14534"/>
    </source>
</evidence>
<sequence>MKKRYFLFILLLLSSTYLPAQNAKATKAITKILQQQENAWNNGNLDDFMLGYWKNDSLQFIGKNGPVYGYETTLKNYKAHYATKAAMGHFTSTILQMKPLGKKFYYVTGKWQLERTVGNLEGYYTLLFQKINGKWVIIADHSS</sequence>
<evidence type="ECO:0000256" key="1">
    <source>
        <dbReference type="SAM" id="SignalP"/>
    </source>
</evidence>
<comment type="caution">
    <text evidence="3">The sequence shown here is derived from an EMBL/GenBank/DDBJ whole genome shotgun (WGS) entry which is preliminary data.</text>
</comment>
<dbReference type="InterPro" id="IPR032710">
    <property type="entry name" value="NTF2-like_dom_sf"/>
</dbReference>
<dbReference type="Pfam" id="PF14534">
    <property type="entry name" value="DUF4440"/>
    <property type="match status" value="1"/>
</dbReference>
<accession>A0A2W7RIZ6</accession>
<gene>
    <name evidence="3" type="ORF">LX80_02317</name>
</gene>